<protein>
    <submittedName>
        <fullName evidence="1">Uncharacterized protein</fullName>
    </submittedName>
</protein>
<dbReference type="AlphaFoldDB" id="A0AAX4ISS2"/>
<accession>A0AAX4ISS2</accession>
<dbReference type="EMBL" id="CP137311">
    <property type="protein sequence ID" value="WQF86320.1"/>
    <property type="molecule type" value="Genomic_DNA"/>
</dbReference>
<dbReference type="RefSeq" id="XP_062783541.1">
    <property type="nucleotide sequence ID" value="XM_062927490.1"/>
</dbReference>
<name>A0AAX4ISS2_9PEZI</name>
<evidence type="ECO:0000313" key="1">
    <source>
        <dbReference type="EMBL" id="WQF86320.1"/>
    </source>
</evidence>
<keyword evidence="2" id="KW-1185">Reference proteome</keyword>
<sequence>MRNYSPASLETLQTLSWKAEKVCPSARRETWVLVLVTRESLCTHVWTRSHLDFEMAYAASPKTWSSPYRRSDFIDSDVAAYKKLSTWHITPSLIPKSSTHKNTHVRTSCPSISVTNVKTE</sequence>
<dbReference type="KEGG" id="cdet:87947834"/>
<dbReference type="Proteomes" id="UP001322277">
    <property type="component" value="Chromosome 7"/>
</dbReference>
<reference evidence="2" key="1">
    <citation type="journal article" date="2023" name="bioRxiv">
        <title>Complete genome of the Medicago anthracnose fungus, Colletotrichum destructivum, reveals a mini-chromosome-like region within a core chromosome.</title>
        <authorList>
            <person name="Lapalu N."/>
            <person name="Simon A."/>
            <person name="Lu A."/>
            <person name="Plaumann P.-L."/>
            <person name="Amselem J."/>
            <person name="Pigne S."/>
            <person name="Auger A."/>
            <person name="Koch C."/>
            <person name="Dallery J.-F."/>
            <person name="O'Connell R.J."/>
        </authorList>
    </citation>
    <scope>NUCLEOTIDE SEQUENCE [LARGE SCALE GENOMIC DNA]</scope>
    <source>
        <strain evidence="2">CBS 520.97</strain>
    </source>
</reference>
<evidence type="ECO:0000313" key="2">
    <source>
        <dbReference type="Proteomes" id="UP001322277"/>
    </source>
</evidence>
<dbReference type="GeneID" id="87947834"/>
<organism evidence="1 2">
    <name type="scientific">Colletotrichum destructivum</name>
    <dbReference type="NCBI Taxonomy" id="34406"/>
    <lineage>
        <taxon>Eukaryota</taxon>
        <taxon>Fungi</taxon>
        <taxon>Dikarya</taxon>
        <taxon>Ascomycota</taxon>
        <taxon>Pezizomycotina</taxon>
        <taxon>Sordariomycetes</taxon>
        <taxon>Hypocreomycetidae</taxon>
        <taxon>Glomerellales</taxon>
        <taxon>Glomerellaceae</taxon>
        <taxon>Colletotrichum</taxon>
        <taxon>Colletotrichum destructivum species complex</taxon>
    </lineage>
</organism>
<proteinExistence type="predicted"/>
<gene>
    <name evidence="1" type="ORF">CDEST_11334</name>
</gene>